<keyword evidence="1" id="KW-0175">Coiled coil</keyword>
<evidence type="ECO:0000256" key="1">
    <source>
        <dbReference type="SAM" id="Coils"/>
    </source>
</evidence>
<reference evidence="2 3" key="1">
    <citation type="submission" date="2023-05" db="EMBL/GenBank/DDBJ databases">
        <title>A new hyperthermophilic archaea 'Ignisphaera cupida' sp. nov. and description of the family 'Ignisphaeraceae' fam. nov.</title>
        <authorList>
            <person name="Podosokorskaya O.A."/>
            <person name="Elcheninov A.G."/>
            <person name="Klukina A."/>
            <person name="Merkel A.Y."/>
        </authorList>
    </citation>
    <scope>NUCLEOTIDE SEQUENCE [LARGE SCALE GENOMIC DNA]</scope>
    <source>
        <strain evidence="2 3">4213-co</strain>
    </source>
</reference>
<dbReference type="EMBL" id="JASNVW010000001">
    <property type="protein sequence ID" value="MDK6028253.1"/>
    <property type="molecule type" value="Genomic_DNA"/>
</dbReference>
<dbReference type="InterPro" id="IPR007408">
    <property type="entry name" value="DUF460"/>
</dbReference>
<dbReference type="RefSeq" id="WP_285273221.1">
    <property type="nucleotide sequence ID" value="NZ_JASNVW010000001.1"/>
</dbReference>
<name>A0ABD4Z816_9CREN</name>
<evidence type="ECO:0000313" key="3">
    <source>
        <dbReference type="Proteomes" id="UP001529235"/>
    </source>
</evidence>
<gene>
    <name evidence="2" type="ORF">QPL79_02595</name>
</gene>
<dbReference type="PANTHER" id="PTHR40707">
    <property type="entry name" value="POSSIBLE NUCLEASE OF RNASE H FOLD, RUVC/YQGF FAMILY"/>
    <property type="match status" value="1"/>
</dbReference>
<organism evidence="2 3">
    <name type="scientific">Ignisphaera cupida</name>
    <dbReference type="NCBI Taxonomy" id="3050454"/>
    <lineage>
        <taxon>Archaea</taxon>
        <taxon>Thermoproteota</taxon>
        <taxon>Thermoprotei</taxon>
        <taxon>Desulfurococcales</taxon>
        <taxon>Desulfurococcaceae</taxon>
        <taxon>Ignisphaera</taxon>
    </lineage>
</organism>
<proteinExistence type="predicted"/>
<keyword evidence="3" id="KW-1185">Reference proteome</keyword>
<accession>A0ABD4Z816</accession>
<dbReference type="AlphaFoldDB" id="A0ABD4Z816"/>
<sequence length="663" mass="76032">MKVMGIDIVKGSPLSRTNPPLYAVVVIDENSNVLYESIETPLKGLIRIAWDFKVDRIGVDNIFEIAPTKKDLAKIFELFPPTAIIYQVTVEDNKFIDLSKQVSKIGIILSSKPKPIQTAYLCALLALNGIGTVVRGVGARTKIIISRTRSPGSGGSRANIFARAMRTAIFRAMKEVRKKLDEAQVVYDIVLRRGRGGLENAAIIAYADVTTIRKIVKPFHGNDIRVVIKPEFTTIEFENKDYSKKYVIVGIDPGIETGIAIIDLSLKTCYTYSSKELDKVAVVSKVYSIGIPVLIATDKNPAPDTVKKVSSILGLPLYVPPKSLSIEEKEHLIDWLTKRGLSIEIKTSHERDALAAALKAYKSFEKKFIEIERKVIELGLDIELDDVKLQLLRGKTVNEAIEYAIEEHLKNTYSAALSQDFVTMHQIVSNEKCDEKIKIINDKLSELQKERETLKRKVMELENKLKEIEFENKFRIMEKLEPEIVKDRIINEFKEKIRQLQIHVEYLEKEREKLYDLKKIFEDVLRGMVKDELILIPIAKDFSEEYQKNVDGIYVMYVNKDFIELPKLKNIKRPSILIMKKCSNELFTQFFDFEIGVICDELTPVLITDDVVVFNKKLLQDTIRIAYNKLMNYLNMKREKELLDYKKLLSIINEYRSNLIRDQ</sequence>
<feature type="coiled-coil region" evidence="1">
    <location>
        <begin position="430"/>
        <end position="517"/>
    </location>
</feature>
<comment type="caution">
    <text evidence="2">The sequence shown here is derived from an EMBL/GenBank/DDBJ whole genome shotgun (WGS) entry which is preliminary data.</text>
</comment>
<dbReference type="Proteomes" id="UP001529235">
    <property type="component" value="Unassembled WGS sequence"/>
</dbReference>
<dbReference type="Pfam" id="PF04312">
    <property type="entry name" value="DUF460"/>
    <property type="match status" value="1"/>
</dbReference>
<dbReference type="PANTHER" id="PTHR40707:SF1">
    <property type="entry name" value="DUF460 DOMAIN-CONTAINING PROTEIN"/>
    <property type="match status" value="1"/>
</dbReference>
<evidence type="ECO:0000313" key="2">
    <source>
        <dbReference type="EMBL" id="MDK6028253.1"/>
    </source>
</evidence>
<protein>
    <submittedName>
        <fullName evidence="2">DUF460 domain-containing protein</fullName>
    </submittedName>
</protein>